<reference evidence="1" key="1">
    <citation type="submission" date="2014-09" db="EMBL/GenBank/DDBJ databases">
        <authorList>
            <person name="Magalhaes I.L.F."/>
            <person name="Oliveira U."/>
            <person name="Santos F.R."/>
            <person name="Vidigal T.H.D.A."/>
            <person name="Brescovit A.D."/>
            <person name="Santos A.J."/>
        </authorList>
    </citation>
    <scope>NUCLEOTIDE SEQUENCE</scope>
    <source>
        <tissue evidence="1">Shoot tissue taken approximately 20 cm above the soil surface</tissue>
    </source>
</reference>
<organism evidence="1">
    <name type="scientific">Arundo donax</name>
    <name type="common">Giant reed</name>
    <name type="synonym">Donax arundinaceus</name>
    <dbReference type="NCBI Taxonomy" id="35708"/>
    <lineage>
        <taxon>Eukaryota</taxon>
        <taxon>Viridiplantae</taxon>
        <taxon>Streptophyta</taxon>
        <taxon>Embryophyta</taxon>
        <taxon>Tracheophyta</taxon>
        <taxon>Spermatophyta</taxon>
        <taxon>Magnoliopsida</taxon>
        <taxon>Liliopsida</taxon>
        <taxon>Poales</taxon>
        <taxon>Poaceae</taxon>
        <taxon>PACMAD clade</taxon>
        <taxon>Arundinoideae</taxon>
        <taxon>Arundineae</taxon>
        <taxon>Arundo</taxon>
    </lineage>
</organism>
<accession>A0A0A8Z854</accession>
<name>A0A0A8Z854_ARUDO</name>
<dbReference type="AlphaFoldDB" id="A0A0A8Z854"/>
<evidence type="ECO:0000313" key="1">
    <source>
        <dbReference type="EMBL" id="JAD31027.1"/>
    </source>
</evidence>
<sequence length="37" mass="4109">MCELITSVAFTVVSSHNSPPFDLVTGQFQLETEFGIY</sequence>
<reference evidence="1" key="2">
    <citation type="journal article" date="2015" name="Data Brief">
        <title>Shoot transcriptome of the giant reed, Arundo donax.</title>
        <authorList>
            <person name="Barrero R.A."/>
            <person name="Guerrero F.D."/>
            <person name="Moolhuijzen P."/>
            <person name="Goolsby J.A."/>
            <person name="Tidwell J."/>
            <person name="Bellgard S.E."/>
            <person name="Bellgard M.I."/>
        </authorList>
    </citation>
    <scope>NUCLEOTIDE SEQUENCE</scope>
    <source>
        <tissue evidence="1">Shoot tissue taken approximately 20 cm above the soil surface</tissue>
    </source>
</reference>
<proteinExistence type="predicted"/>
<dbReference type="EMBL" id="GBRH01266868">
    <property type="protein sequence ID" value="JAD31027.1"/>
    <property type="molecule type" value="Transcribed_RNA"/>
</dbReference>
<protein>
    <submittedName>
        <fullName evidence="1">Uncharacterized protein</fullName>
    </submittedName>
</protein>